<sequence length="286" mass="30619">MTDTEAEGWFAAADRDDEAELVAAVRDGDASEPRDWPRLAIEAGFVDDEAEYYDALHEVTTAATSAVVTERERADDRQLVHAVRAMDDCRRTANELAERLAEWAGTIDEDAETGVEYARDLAGRTPDPGEERVVSLAASVAALADEAEDLEAFVERETPSIAPNLAALAGPTLAARLISLSGSLEKLAKQPSGTIQVLGAEDALFAHLRGQAPSPKHGIIYTHDAVCGTRPEDRGSAARALAGKLAIAARIDHYSGDYRPELEAELADRIETIQARASDDRGEDGA</sequence>
<dbReference type="PANTHER" id="PTHR10894">
    <property type="entry name" value="NUCLEOLAR PROTEIN 5 NUCLEOLAR PROTEIN NOP5 NOP58"/>
    <property type="match status" value="1"/>
</dbReference>
<gene>
    <name evidence="2" type="ORF">ACFOZ7_05985</name>
</gene>
<dbReference type="InterPro" id="IPR045056">
    <property type="entry name" value="Nop56/Nop58"/>
</dbReference>
<dbReference type="Gene3D" id="1.10.246.90">
    <property type="entry name" value="Nop domain"/>
    <property type="match status" value="1"/>
</dbReference>
<feature type="domain" description="Nop" evidence="1">
    <location>
        <begin position="161"/>
        <end position="275"/>
    </location>
</feature>
<dbReference type="GeneID" id="71854672"/>
<protein>
    <submittedName>
        <fullName evidence="2">NOP5/NOP56 family protein</fullName>
    </submittedName>
</protein>
<evidence type="ECO:0000259" key="1">
    <source>
        <dbReference type="PROSITE" id="PS51358"/>
    </source>
</evidence>
<dbReference type="InterPro" id="IPR036070">
    <property type="entry name" value="Nop_dom_sf"/>
</dbReference>
<name>A0ABD5NX60_9EURY</name>
<dbReference type="PANTHER" id="PTHR10894:SF0">
    <property type="entry name" value="NUCLEOLAR PROTEIN 56"/>
    <property type="match status" value="1"/>
</dbReference>
<comment type="caution">
    <text evidence="2">The sequence shown here is derived from an EMBL/GenBank/DDBJ whole genome shotgun (WGS) entry which is preliminary data.</text>
</comment>
<dbReference type="InterPro" id="IPR042239">
    <property type="entry name" value="Nop_C"/>
</dbReference>
<dbReference type="PROSITE" id="PS51358">
    <property type="entry name" value="NOP"/>
    <property type="match status" value="1"/>
</dbReference>
<evidence type="ECO:0000313" key="2">
    <source>
        <dbReference type="EMBL" id="MFC4246547.1"/>
    </source>
</evidence>
<organism evidence="2 3">
    <name type="scientific">Natribaculum luteum</name>
    <dbReference type="NCBI Taxonomy" id="1586232"/>
    <lineage>
        <taxon>Archaea</taxon>
        <taxon>Methanobacteriati</taxon>
        <taxon>Methanobacteriota</taxon>
        <taxon>Stenosarchaea group</taxon>
        <taxon>Halobacteria</taxon>
        <taxon>Halobacteriales</taxon>
        <taxon>Natrialbaceae</taxon>
        <taxon>Natribaculum</taxon>
    </lineage>
</organism>
<proteinExistence type="predicted"/>
<accession>A0ABD5NX60</accession>
<reference evidence="2 3" key="1">
    <citation type="journal article" date="2014" name="Int. J. Syst. Evol. Microbiol.">
        <title>Complete genome sequence of Corynebacterium casei LMG S-19264T (=DSM 44701T), isolated from a smear-ripened cheese.</title>
        <authorList>
            <consortium name="US DOE Joint Genome Institute (JGI-PGF)"/>
            <person name="Walter F."/>
            <person name="Albersmeier A."/>
            <person name="Kalinowski J."/>
            <person name="Ruckert C."/>
        </authorList>
    </citation>
    <scope>NUCLEOTIDE SEQUENCE [LARGE SCALE GENOMIC DNA]</scope>
    <source>
        <strain evidence="2 3">IBRC-M 10912</strain>
    </source>
</reference>
<dbReference type="EMBL" id="JBHSDJ010000013">
    <property type="protein sequence ID" value="MFC4246547.1"/>
    <property type="molecule type" value="Genomic_DNA"/>
</dbReference>
<dbReference type="AlphaFoldDB" id="A0ABD5NX60"/>
<dbReference type="RefSeq" id="WP_246966806.1">
    <property type="nucleotide sequence ID" value="NZ_CP095397.1"/>
</dbReference>
<dbReference type="Pfam" id="PF01798">
    <property type="entry name" value="Nop"/>
    <property type="match status" value="1"/>
</dbReference>
<dbReference type="Proteomes" id="UP001595821">
    <property type="component" value="Unassembled WGS sequence"/>
</dbReference>
<evidence type="ECO:0000313" key="3">
    <source>
        <dbReference type="Proteomes" id="UP001595821"/>
    </source>
</evidence>
<dbReference type="SUPFAM" id="SSF89124">
    <property type="entry name" value="Nop domain"/>
    <property type="match status" value="1"/>
</dbReference>
<dbReference type="InterPro" id="IPR002687">
    <property type="entry name" value="Nop_dom"/>
</dbReference>